<dbReference type="GO" id="GO:0046872">
    <property type="term" value="F:metal ion binding"/>
    <property type="evidence" value="ECO:0007669"/>
    <property type="project" value="UniProtKB-KW"/>
</dbReference>
<dbReference type="SUPFAM" id="SSF48056">
    <property type="entry name" value="Di-copper centre-containing domain"/>
    <property type="match status" value="1"/>
</dbReference>
<sequence length="282" mass="31948">MAGCRNDIRRRWGTLSAGERDNFVGAIRCLTQRPPRGIWGGARSLYDELVWVHSQQNGEIHGLDLFLPWHRYYLHVFKRLLIEQCGFNGPIPWWKETNNAGNFPASDIFSDRWFGALPQASNGAGQCLTNGAFGGLVDRINNRCVARGEIKSETNEITLGWEDICHGQQGNTFPQHRNCVELSNHSRMHRGLGPTMANAATSPADPVFFLHHQYVDWQWKRWQNAQPSRWQTISGCANKANPCAPLTRDTRLSSLGLYRDMTVGEILDTEGDVTCYTYDNLI</sequence>
<evidence type="ECO:0000313" key="5">
    <source>
        <dbReference type="Proteomes" id="UP000756346"/>
    </source>
</evidence>
<gene>
    <name evidence="4" type="ORF">B0I36DRAFT_249907</name>
</gene>
<dbReference type="PRINTS" id="PR00092">
    <property type="entry name" value="TYROSINASE"/>
</dbReference>
<keyword evidence="5" id="KW-1185">Reference proteome</keyword>
<dbReference type="PROSITE" id="PS00498">
    <property type="entry name" value="TYROSINASE_2"/>
    <property type="match status" value="1"/>
</dbReference>
<evidence type="ECO:0000259" key="3">
    <source>
        <dbReference type="PROSITE" id="PS00498"/>
    </source>
</evidence>
<dbReference type="InterPro" id="IPR002227">
    <property type="entry name" value="Tyrosinase_Cu-bd"/>
</dbReference>
<organism evidence="4 5">
    <name type="scientific">Microdochium trichocladiopsis</name>
    <dbReference type="NCBI Taxonomy" id="1682393"/>
    <lineage>
        <taxon>Eukaryota</taxon>
        <taxon>Fungi</taxon>
        <taxon>Dikarya</taxon>
        <taxon>Ascomycota</taxon>
        <taxon>Pezizomycotina</taxon>
        <taxon>Sordariomycetes</taxon>
        <taxon>Xylariomycetidae</taxon>
        <taxon>Xylariales</taxon>
        <taxon>Microdochiaceae</taxon>
        <taxon>Microdochium</taxon>
    </lineage>
</organism>
<protein>
    <recommendedName>
        <fullName evidence="3">Tyrosinase copper-binding domain-containing protein</fullName>
    </recommendedName>
</protein>
<dbReference type="GeneID" id="70180058"/>
<dbReference type="PANTHER" id="PTHR11474">
    <property type="entry name" value="TYROSINASE FAMILY MEMBER"/>
    <property type="match status" value="1"/>
</dbReference>
<dbReference type="Gene3D" id="1.10.1280.10">
    <property type="entry name" value="Di-copper center containing domain from catechol oxidase"/>
    <property type="match status" value="1"/>
</dbReference>
<dbReference type="OrthoDB" id="6132182at2759"/>
<name>A0A9P8XWL6_9PEZI</name>
<dbReference type="EMBL" id="JAGTJQ010000009">
    <property type="protein sequence ID" value="KAH7024584.1"/>
    <property type="molecule type" value="Genomic_DNA"/>
</dbReference>
<dbReference type="AlphaFoldDB" id="A0A9P8XWL6"/>
<dbReference type="GO" id="GO:0016491">
    <property type="term" value="F:oxidoreductase activity"/>
    <property type="evidence" value="ECO:0007669"/>
    <property type="project" value="InterPro"/>
</dbReference>
<dbReference type="InterPro" id="IPR008922">
    <property type="entry name" value="Di-copper_centre_dom_sf"/>
</dbReference>
<reference evidence="4" key="1">
    <citation type="journal article" date="2021" name="Nat. Commun.">
        <title>Genetic determinants of endophytism in the Arabidopsis root mycobiome.</title>
        <authorList>
            <person name="Mesny F."/>
            <person name="Miyauchi S."/>
            <person name="Thiergart T."/>
            <person name="Pickel B."/>
            <person name="Atanasova L."/>
            <person name="Karlsson M."/>
            <person name="Huettel B."/>
            <person name="Barry K.W."/>
            <person name="Haridas S."/>
            <person name="Chen C."/>
            <person name="Bauer D."/>
            <person name="Andreopoulos W."/>
            <person name="Pangilinan J."/>
            <person name="LaButti K."/>
            <person name="Riley R."/>
            <person name="Lipzen A."/>
            <person name="Clum A."/>
            <person name="Drula E."/>
            <person name="Henrissat B."/>
            <person name="Kohler A."/>
            <person name="Grigoriev I.V."/>
            <person name="Martin F.M."/>
            <person name="Hacquard S."/>
        </authorList>
    </citation>
    <scope>NUCLEOTIDE SEQUENCE</scope>
    <source>
        <strain evidence="4">MPI-CAGE-CH-0230</strain>
    </source>
</reference>
<dbReference type="PANTHER" id="PTHR11474:SF126">
    <property type="entry name" value="TYROSINASE-LIKE PROTEIN TYR-1-RELATED"/>
    <property type="match status" value="1"/>
</dbReference>
<evidence type="ECO:0000256" key="1">
    <source>
        <dbReference type="ARBA" id="ARBA00022723"/>
    </source>
</evidence>
<keyword evidence="1" id="KW-0479">Metal-binding</keyword>
<evidence type="ECO:0000256" key="2">
    <source>
        <dbReference type="ARBA" id="ARBA00023008"/>
    </source>
</evidence>
<accession>A0A9P8XWL6</accession>
<comment type="caution">
    <text evidence="4">The sequence shown here is derived from an EMBL/GenBank/DDBJ whole genome shotgun (WGS) entry which is preliminary data.</text>
</comment>
<dbReference type="InterPro" id="IPR050316">
    <property type="entry name" value="Tyrosinase/Hemocyanin"/>
</dbReference>
<feature type="domain" description="Tyrosinase copper-binding" evidence="3">
    <location>
        <begin position="205"/>
        <end position="216"/>
    </location>
</feature>
<dbReference type="RefSeq" id="XP_046008132.1">
    <property type="nucleotide sequence ID" value="XM_046150512.1"/>
</dbReference>
<evidence type="ECO:0000313" key="4">
    <source>
        <dbReference type="EMBL" id="KAH7024584.1"/>
    </source>
</evidence>
<keyword evidence="2" id="KW-0186">Copper</keyword>
<dbReference type="Pfam" id="PF00264">
    <property type="entry name" value="Tyrosinase"/>
    <property type="match status" value="1"/>
</dbReference>
<proteinExistence type="predicted"/>
<dbReference type="Proteomes" id="UP000756346">
    <property type="component" value="Unassembled WGS sequence"/>
</dbReference>